<dbReference type="InterPro" id="IPR037157">
    <property type="entry name" value="Acetyltransf_C_sf"/>
</dbReference>
<dbReference type="InterPro" id="IPR011004">
    <property type="entry name" value="Trimer_LpxA-like_sf"/>
</dbReference>
<dbReference type="Gene3D" id="1.20.1180.10">
    <property type="entry name" value="Udp N-acetylglucosamine O-acyltransferase, C-terminal domain"/>
    <property type="match status" value="1"/>
</dbReference>
<keyword evidence="1" id="KW-0444">Lipid biosynthesis</keyword>
<dbReference type="PANTHER" id="PTHR43480">
    <property type="entry name" value="ACYL-[ACYL-CARRIER-PROTEIN]--UDP-N-ACETYLGLUCOSAMINE O-ACYLTRANSFERASE"/>
    <property type="match status" value="1"/>
</dbReference>
<dbReference type="GO" id="GO:0008780">
    <property type="term" value="F:acyl-[acyl-carrier-protein]-UDP-N-acetylglucosamine O-acyltransferase activity"/>
    <property type="evidence" value="ECO:0007669"/>
    <property type="project" value="InterPro"/>
</dbReference>
<dbReference type="InterPro" id="IPR001451">
    <property type="entry name" value="Hexapep"/>
</dbReference>
<dbReference type="RefSeq" id="WP_134083660.1">
    <property type="nucleotide sequence ID" value="NZ_SOQX01000004.1"/>
</dbReference>
<dbReference type="PIRSF" id="PIRSF000456">
    <property type="entry name" value="UDP-GlcNAc_acltr"/>
    <property type="match status" value="1"/>
</dbReference>
<keyword evidence="5 7" id="KW-0012">Acyltransferase</keyword>
<keyword evidence="8" id="KW-1185">Reference proteome</keyword>
<accession>A0A4R8ITW1</accession>
<dbReference type="SUPFAM" id="SSF51161">
    <property type="entry name" value="Trimeric LpxA-like enzymes"/>
    <property type="match status" value="1"/>
</dbReference>
<dbReference type="AlphaFoldDB" id="A0A4R8ITW1"/>
<dbReference type="PANTHER" id="PTHR43480:SF1">
    <property type="entry name" value="ACYL-[ACYL-CARRIER-PROTEIN]--UDP-N-ACETYLGLUCOSAMINE O-ACYLTRANSFERASE, MITOCHONDRIAL-RELATED"/>
    <property type="match status" value="1"/>
</dbReference>
<dbReference type="OrthoDB" id="9807278at2"/>
<dbReference type="Gene3D" id="2.160.10.10">
    <property type="entry name" value="Hexapeptide repeat proteins"/>
    <property type="match status" value="1"/>
</dbReference>
<keyword evidence="2" id="KW-0441">Lipid A biosynthesis</keyword>
<dbReference type="GO" id="GO:0016020">
    <property type="term" value="C:membrane"/>
    <property type="evidence" value="ECO:0007669"/>
    <property type="project" value="GOC"/>
</dbReference>
<keyword evidence="4" id="KW-0443">Lipid metabolism</keyword>
<gene>
    <name evidence="7" type="ORF">EDC23_1795</name>
</gene>
<reference evidence="7 8" key="1">
    <citation type="submission" date="2019-03" db="EMBL/GenBank/DDBJ databases">
        <title>Genomic Encyclopedia of Type Strains, Phase IV (KMG-IV): sequencing the most valuable type-strain genomes for metagenomic binning, comparative biology and taxonomic classification.</title>
        <authorList>
            <person name="Goeker M."/>
        </authorList>
    </citation>
    <scope>NUCLEOTIDE SEQUENCE [LARGE SCALE GENOMIC DNA]</scope>
    <source>
        <strain evidence="7 8">DSM 16326</strain>
    </source>
</reference>
<keyword evidence="3 7" id="KW-0808">Transferase</keyword>
<evidence type="ECO:0000256" key="4">
    <source>
        <dbReference type="ARBA" id="ARBA00023098"/>
    </source>
</evidence>
<dbReference type="NCBIfam" id="TIGR01852">
    <property type="entry name" value="lipid_A_lpxA"/>
    <property type="match status" value="1"/>
</dbReference>
<evidence type="ECO:0000259" key="6">
    <source>
        <dbReference type="Pfam" id="PF13720"/>
    </source>
</evidence>
<dbReference type="EMBL" id="SOQX01000004">
    <property type="protein sequence ID" value="TDY01049.1"/>
    <property type="molecule type" value="Genomic_DNA"/>
</dbReference>
<evidence type="ECO:0000256" key="3">
    <source>
        <dbReference type="ARBA" id="ARBA00022679"/>
    </source>
</evidence>
<evidence type="ECO:0000313" key="8">
    <source>
        <dbReference type="Proteomes" id="UP000294914"/>
    </source>
</evidence>
<evidence type="ECO:0000256" key="2">
    <source>
        <dbReference type="ARBA" id="ARBA00022556"/>
    </source>
</evidence>
<name>A0A4R8ITW1_9GAMM</name>
<organism evidence="7 8">
    <name type="scientific">Thiohalophilus thiocyanatoxydans</name>
    <dbReference type="NCBI Taxonomy" id="381308"/>
    <lineage>
        <taxon>Bacteria</taxon>
        <taxon>Pseudomonadati</taxon>
        <taxon>Pseudomonadota</taxon>
        <taxon>Gammaproteobacteria</taxon>
        <taxon>Thiohalomonadales</taxon>
        <taxon>Thiohalophilaceae</taxon>
        <taxon>Thiohalophilus</taxon>
    </lineage>
</organism>
<dbReference type="NCBIfam" id="NF003657">
    <property type="entry name" value="PRK05289.1"/>
    <property type="match status" value="1"/>
</dbReference>
<evidence type="ECO:0000256" key="5">
    <source>
        <dbReference type="ARBA" id="ARBA00023315"/>
    </source>
</evidence>
<evidence type="ECO:0000313" key="7">
    <source>
        <dbReference type="EMBL" id="TDY01049.1"/>
    </source>
</evidence>
<evidence type="ECO:0000256" key="1">
    <source>
        <dbReference type="ARBA" id="ARBA00022516"/>
    </source>
</evidence>
<dbReference type="CDD" id="cd03351">
    <property type="entry name" value="LbH_UDP-GlcNAc_AT"/>
    <property type="match status" value="1"/>
</dbReference>
<dbReference type="Proteomes" id="UP000294914">
    <property type="component" value="Unassembled WGS sequence"/>
</dbReference>
<feature type="domain" description="UDP N-acetylglucosamine O-acyltransferase C-terminal" evidence="6">
    <location>
        <begin position="177"/>
        <end position="255"/>
    </location>
</feature>
<sequence>MSNTIHPAAIVSSEARLGQGNEIGPFVVIHDDVVLGDNNVLHSGAVLHDGTRLGSGNRLHEHAVIGGLPQDLGFDPATPSYVEIGDHNVLREAVMINRASQEGGVTRVGDHNYLMNGVHLGHDCVLGDNVIIAPYAALGGFVSVAERAFISGGVMVHQFVRIGRLAMIGGNSKITQDALPYMITDGMPGRVRGLNVVGLKRAGFRAEDLRSLKQAYQLLFRSGTELEAAVAKLRDLSPAPAAELAGFIADSQRGFHRDKG</sequence>
<comment type="caution">
    <text evidence="7">The sequence shown here is derived from an EMBL/GenBank/DDBJ whole genome shotgun (WGS) entry which is preliminary data.</text>
</comment>
<dbReference type="InterPro" id="IPR010137">
    <property type="entry name" value="Lipid_A_LpxA"/>
</dbReference>
<proteinExistence type="predicted"/>
<dbReference type="GO" id="GO:0009245">
    <property type="term" value="P:lipid A biosynthetic process"/>
    <property type="evidence" value="ECO:0007669"/>
    <property type="project" value="UniProtKB-KW"/>
</dbReference>
<protein>
    <submittedName>
        <fullName evidence="7">Acyl-[acyl-carrier-protein]--UDP-N-acetylglucosamine O-acyltransferase</fullName>
    </submittedName>
</protein>
<dbReference type="Pfam" id="PF13720">
    <property type="entry name" value="Acetyltransf_11"/>
    <property type="match status" value="1"/>
</dbReference>
<dbReference type="Pfam" id="PF00132">
    <property type="entry name" value="Hexapep"/>
    <property type="match status" value="2"/>
</dbReference>
<dbReference type="InterPro" id="IPR029098">
    <property type="entry name" value="Acetyltransf_C"/>
</dbReference>